<dbReference type="AlphaFoldDB" id="A0A7S2UHL3"/>
<proteinExistence type="predicted"/>
<evidence type="ECO:0000256" key="1">
    <source>
        <dbReference type="SAM" id="MobiDB-lite"/>
    </source>
</evidence>
<dbReference type="EMBL" id="HBHQ01015072">
    <property type="protein sequence ID" value="CAD9818221.1"/>
    <property type="molecule type" value="Transcribed_RNA"/>
</dbReference>
<sequence>MLSNFFEEEETGQEQNHRSEEEALLDGFAFDFFDSEEEEDADSHADPADDYSSLLEPTPCGNLRDDNKWEGKTNIVNVLRGAPLSQETMGQKRRWIQAHMGNMAQCRGAAGDAWREAGAVDMLLQTLWDIQKNCVRVRDTSSSLSTADVVPTGPIAASSSIELVIVALGALRDLACGSALNREAIYEFSYFGCNNNNNNVPPINIATQHMNLDGDSSHDVPSGCGGIEILVAFIRRYHLQSWQSILSMPEWENTKMSPLDGSHEKMALKTTTITHRGQRELRLLTNAAGVIRNVSHSTPRACLKLDQYGATPLLIWRLLSGQDDNNDDHNSTREEPHLPDASKPWRETSFRIACALINMAERCEQVAMACASNAILIRLLIEAWGGTSKKQTPLLHLGLAAVLHAAKDAPEHHWDPDWQIILDKEVERKRVAQLKEMERKARLLSSVTSSLQK</sequence>
<dbReference type="InterPro" id="IPR011989">
    <property type="entry name" value="ARM-like"/>
</dbReference>
<organism evidence="2">
    <name type="scientific">Attheya septentrionalis</name>
    <dbReference type="NCBI Taxonomy" id="420275"/>
    <lineage>
        <taxon>Eukaryota</taxon>
        <taxon>Sar</taxon>
        <taxon>Stramenopiles</taxon>
        <taxon>Ochrophyta</taxon>
        <taxon>Bacillariophyta</taxon>
        <taxon>Coscinodiscophyceae</taxon>
        <taxon>Chaetocerotophycidae</taxon>
        <taxon>Chaetocerotales</taxon>
        <taxon>Attheyaceae</taxon>
        <taxon>Attheya</taxon>
    </lineage>
</organism>
<feature type="region of interest" description="Disordered" evidence="1">
    <location>
        <begin position="1"/>
        <end position="22"/>
    </location>
</feature>
<feature type="compositionally biased region" description="Acidic residues" evidence="1">
    <location>
        <begin position="1"/>
        <end position="12"/>
    </location>
</feature>
<gene>
    <name evidence="2" type="ORF">ASEP1449_LOCUS10053</name>
</gene>
<reference evidence="2" key="1">
    <citation type="submission" date="2021-01" db="EMBL/GenBank/DDBJ databases">
        <authorList>
            <person name="Corre E."/>
            <person name="Pelletier E."/>
            <person name="Niang G."/>
            <person name="Scheremetjew M."/>
            <person name="Finn R."/>
            <person name="Kale V."/>
            <person name="Holt S."/>
            <person name="Cochrane G."/>
            <person name="Meng A."/>
            <person name="Brown T."/>
            <person name="Cohen L."/>
        </authorList>
    </citation>
    <scope>NUCLEOTIDE SEQUENCE</scope>
    <source>
        <strain evidence="2">CCMP2084</strain>
    </source>
</reference>
<feature type="region of interest" description="Disordered" evidence="1">
    <location>
        <begin position="36"/>
        <end position="67"/>
    </location>
</feature>
<dbReference type="InterPro" id="IPR016024">
    <property type="entry name" value="ARM-type_fold"/>
</dbReference>
<evidence type="ECO:0000313" key="2">
    <source>
        <dbReference type="EMBL" id="CAD9818221.1"/>
    </source>
</evidence>
<dbReference type="Gene3D" id="1.25.10.10">
    <property type="entry name" value="Leucine-rich Repeat Variant"/>
    <property type="match status" value="1"/>
</dbReference>
<name>A0A7S2UHL3_9STRA</name>
<dbReference type="SUPFAM" id="SSF48371">
    <property type="entry name" value="ARM repeat"/>
    <property type="match status" value="1"/>
</dbReference>
<accession>A0A7S2UHL3</accession>
<protein>
    <submittedName>
        <fullName evidence="2">Uncharacterized protein</fullName>
    </submittedName>
</protein>